<name>A0A9D3M781_ANGAN</name>
<evidence type="ECO:0000256" key="3">
    <source>
        <dbReference type="ARBA" id="ARBA00023119"/>
    </source>
</evidence>
<dbReference type="PANTHER" id="PTHR24023:SF1103">
    <property type="entry name" value="MACROPHAGE RECEPTOR MARCO"/>
    <property type="match status" value="1"/>
</dbReference>
<evidence type="ECO:0000256" key="4">
    <source>
        <dbReference type="ARBA" id="ARBA00023157"/>
    </source>
</evidence>
<feature type="domain" description="BPTI/Kunitz inhibitor" evidence="7">
    <location>
        <begin position="1028"/>
        <end position="1078"/>
    </location>
</feature>
<feature type="region of interest" description="Disordered" evidence="5">
    <location>
        <begin position="719"/>
        <end position="775"/>
    </location>
</feature>
<dbReference type="Gene3D" id="4.10.410.10">
    <property type="entry name" value="Pancreatic trypsin inhibitor Kunitz domain"/>
    <property type="match status" value="1"/>
</dbReference>
<keyword evidence="2" id="KW-0964">Secreted</keyword>
<dbReference type="SMART" id="SM00131">
    <property type="entry name" value="KU"/>
    <property type="match status" value="1"/>
</dbReference>
<dbReference type="SUPFAM" id="SSF57362">
    <property type="entry name" value="BPTI-like"/>
    <property type="match status" value="1"/>
</dbReference>
<dbReference type="Pfam" id="PF01391">
    <property type="entry name" value="Collagen"/>
    <property type="match status" value="2"/>
</dbReference>
<dbReference type="AlphaFoldDB" id="A0A9D3M781"/>
<feature type="compositionally biased region" description="Basic and acidic residues" evidence="5">
    <location>
        <begin position="293"/>
        <end position="312"/>
    </location>
</feature>
<evidence type="ECO:0000256" key="1">
    <source>
        <dbReference type="ARBA" id="ARBA00004498"/>
    </source>
</evidence>
<feature type="compositionally biased region" description="Low complexity" evidence="5">
    <location>
        <begin position="645"/>
        <end position="658"/>
    </location>
</feature>
<comment type="subcellular location">
    <subcellularLocation>
        <location evidence="1">Secreted</location>
        <location evidence="1">Extracellular space</location>
        <location evidence="1">Extracellular matrix</location>
    </subcellularLocation>
</comment>
<feature type="compositionally biased region" description="Basic and acidic residues" evidence="5">
    <location>
        <begin position="541"/>
        <end position="561"/>
    </location>
</feature>
<evidence type="ECO:0000259" key="6">
    <source>
        <dbReference type="PROSITE" id="PS50234"/>
    </source>
</evidence>
<dbReference type="InterPro" id="IPR036880">
    <property type="entry name" value="Kunitz_BPTI_sf"/>
</dbReference>
<dbReference type="SUPFAM" id="SSF53300">
    <property type="entry name" value="vWA-like"/>
    <property type="match status" value="2"/>
</dbReference>
<reference evidence="8" key="1">
    <citation type="submission" date="2021-01" db="EMBL/GenBank/DDBJ databases">
        <title>A chromosome-scale assembly of European eel, Anguilla anguilla.</title>
        <authorList>
            <person name="Henkel C."/>
            <person name="Jong-Raadsen S.A."/>
            <person name="Dufour S."/>
            <person name="Weltzien F.-A."/>
            <person name="Palstra A.P."/>
            <person name="Pelster B."/>
            <person name="Spaink H.P."/>
            <person name="Van Den Thillart G.E."/>
            <person name="Jansen H."/>
            <person name="Zahm M."/>
            <person name="Klopp C."/>
            <person name="Cedric C."/>
            <person name="Louis A."/>
            <person name="Berthelot C."/>
            <person name="Parey E."/>
            <person name="Roest Crollius H."/>
            <person name="Montfort J."/>
            <person name="Robinson-Rechavi M."/>
            <person name="Bucao C."/>
            <person name="Bouchez O."/>
            <person name="Gislard M."/>
            <person name="Lluch J."/>
            <person name="Milhes M."/>
            <person name="Lampietro C."/>
            <person name="Lopez Roques C."/>
            <person name="Donnadieu C."/>
            <person name="Braasch I."/>
            <person name="Desvignes T."/>
            <person name="Postlethwait J."/>
            <person name="Bobe J."/>
            <person name="Guiguen Y."/>
            <person name="Dirks R."/>
        </authorList>
    </citation>
    <scope>NUCLEOTIDE SEQUENCE</scope>
    <source>
        <strain evidence="8">Tag_6206</strain>
        <tissue evidence="8">Liver</tissue>
    </source>
</reference>
<evidence type="ECO:0000313" key="8">
    <source>
        <dbReference type="EMBL" id="KAG5843081.1"/>
    </source>
</evidence>
<proteinExistence type="predicted"/>
<feature type="compositionally biased region" description="Low complexity" evidence="5">
    <location>
        <begin position="564"/>
        <end position="593"/>
    </location>
</feature>
<dbReference type="Proteomes" id="UP001044222">
    <property type="component" value="Chromosome 9"/>
</dbReference>
<keyword evidence="3" id="KW-0176">Collagen</keyword>
<dbReference type="InterPro" id="IPR036465">
    <property type="entry name" value="vWFA_dom_sf"/>
</dbReference>
<dbReference type="CDD" id="cd22628">
    <property type="entry name" value="Kunitz_collagen_alpha1_XXVIII"/>
    <property type="match status" value="1"/>
</dbReference>
<feature type="compositionally biased region" description="Basic and acidic residues" evidence="5">
    <location>
        <begin position="744"/>
        <end position="753"/>
    </location>
</feature>
<organism evidence="8 9">
    <name type="scientific">Anguilla anguilla</name>
    <name type="common">European freshwater eel</name>
    <name type="synonym">Muraena anguilla</name>
    <dbReference type="NCBI Taxonomy" id="7936"/>
    <lineage>
        <taxon>Eukaryota</taxon>
        <taxon>Metazoa</taxon>
        <taxon>Chordata</taxon>
        <taxon>Craniata</taxon>
        <taxon>Vertebrata</taxon>
        <taxon>Euteleostomi</taxon>
        <taxon>Actinopterygii</taxon>
        <taxon>Neopterygii</taxon>
        <taxon>Teleostei</taxon>
        <taxon>Anguilliformes</taxon>
        <taxon>Anguillidae</taxon>
        <taxon>Anguilla</taxon>
    </lineage>
</organism>
<dbReference type="Pfam" id="PF00014">
    <property type="entry name" value="Kunitz_BPTI"/>
    <property type="match status" value="1"/>
</dbReference>
<dbReference type="GO" id="GO:0005615">
    <property type="term" value="C:extracellular space"/>
    <property type="evidence" value="ECO:0007669"/>
    <property type="project" value="TreeGrafter"/>
</dbReference>
<feature type="domain" description="VWFA" evidence="6">
    <location>
        <begin position="783"/>
        <end position="901"/>
    </location>
</feature>
<dbReference type="InterPro" id="IPR002223">
    <property type="entry name" value="Kunitz_BPTI"/>
</dbReference>
<dbReference type="SMART" id="SM00327">
    <property type="entry name" value="VWA"/>
    <property type="match status" value="2"/>
</dbReference>
<evidence type="ECO:0000256" key="5">
    <source>
        <dbReference type="SAM" id="MobiDB-lite"/>
    </source>
</evidence>
<dbReference type="InterPro" id="IPR020901">
    <property type="entry name" value="Prtase_inh_Kunz-CS"/>
</dbReference>
<dbReference type="GO" id="GO:0031012">
    <property type="term" value="C:extracellular matrix"/>
    <property type="evidence" value="ECO:0007669"/>
    <property type="project" value="TreeGrafter"/>
</dbReference>
<feature type="compositionally biased region" description="Low complexity" evidence="5">
    <location>
        <begin position="314"/>
        <end position="324"/>
    </location>
</feature>
<evidence type="ECO:0000259" key="7">
    <source>
        <dbReference type="PROSITE" id="PS50279"/>
    </source>
</evidence>
<evidence type="ECO:0008006" key="10">
    <source>
        <dbReference type="Google" id="ProtNLM"/>
    </source>
</evidence>
<dbReference type="GO" id="GO:0030198">
    <property type="term" value="P:extracellular matrix organization"/>
    <property type="evidence" value="ECO:0007669"/>
    <property type="project" value="TreeGrafter"/>
</dbReference>
<feature type="region of interest" description="Disordered" evidence="5">
    <location>
        <begin position="235"/>
        <end position="664"/>
    </location>
</feature>
<dbReference type="InterPro" id="IPR050149">
    <property type="entry name" value="Collagen_superfamily"/>
</dbReference>
<dbReference type="EMBL" id="JAFIRN010000009">
    <property type="protein sequence ID" value="KAG5843081.1"/>
    <property type="molecule type" value="Genomic_DNA"/>
</dbReference>
<dbReference type="Pfam" id="PF00092">
    <property type="entry name" value="VWA"/>
    <property type="match status" value="2"/>
</dbReference>
<comment type="caution">
    <text evidence="8">The sequence shown here is derived from an EMBL/GenBank/DDBJ whole genome shotgun (WGS) entry which is preliminary data.</text>
</comment>
<gene>
    <name evidence="8" type="ORF">ANANG_G00184700</name>
</gene>
<feature type="domain" description="VWFA" evidence="6">
    <location>
        <begin position="132"/>
        <end position="228"/>
    </location>
</feature>
<protein>
    <recommendedName>
        <fullName evidence="10">Collagen alpha-1(XXVIII) chain-like</fullName>
    </recommendedName>
</protein>
<feature type="region of interest" description="Disordered" evidence="5">
    <location>
        <begin position="954"/>
        <end position="993"/>
    </location>
</feature>
<dbReference type="GO" id="GO:0004867">
    <property type="term" value="F:serine-type endopeptidase inhibitor activity"/>
    <property type="evidence" value="ECO:0007669"/>
    <property type="project" value="InterPro"/>
</dbReference>
<evidence type="ECO:0000256" key="2">
    <source>
        <dbReference type="ARBA" id="ARBA00022530"/>
    </source>
</evidence>
<feature type="compositionally biased region" description="Gly residues" evidence="5">
    <location>
        <begin position="427"/>
        <end position="458"/>
    </location>
</feature>
<dbReference type="PANTHER" id="PTHR24023">
    <property type="entry name" value="COLLAGEN ALPHA"/>
    <property type="match status" value="1"/>
</dbReference>
<dbReference type="PRINTS" id="PR00759">
    <property type="entry name" value="BASICPTASE"/>
</dbReference>
<dbReference type="PROSITE" id="PS50234">
    <property type="entry name" value="VWFA"/>
    <property type="match status" value="2"/>
</dbReference>
<keyword evidence="9" id="KW-1185">Reference proteome</keyword>
<dbReference type="FunFam" id="4.10.410.10:FF:000020">
    <property type="entry name" value="Collagen, type VI, alpha 3"/>
    <property type="match status" value="1"/>
</dbReference>
<accession>A0A9D3M781</accession>
<dbReference type="Gene3D" id="3.40.50.410">
    <property type="entry name" value="von Willebrand factor, type A domain"/>
    <property type="match status" value="2"/>
</dbReference>
<feature type="compositionally biased region" description="Polar residues" evidence="5">
    <location>
        <begin position="962"/>
        <end position="985"/>
    </location>
</feature>
<dbReference type="GO" id="GO:0030020">
    <property type="term" value="F:extracellular matrix structural constituent conferring tensile strength"/>
    <property type="evidence" value="ECO:0007669"/>
    <property type="project" value="TreeGrafter"/>
</dbReference>
<sequence>MPDSIARSHQRQLPLTEIGVWALGKERERERGIMGKSVALCLLLLALSHAARNPSRRKKTQSTSNLLLQEEAKGPMCSLDIAFLLDSSEKATPLLFEKQRAFVRIFAQSVVQMQTAGWRLRVRLAALHSAHALRNATELFARAAESSGLRVALLMSTDGNDDPHSPSAVARRLRPSAPGVRVFAVGLSELARDPANAAKLRAIASAPADAHVLSLTDNDLPDRLLLEMNKMARDGCPLPNTCSCEKGTRGSPGNQGKKGDEGKRGLPGSKGAMGEHGLNGLQGNEGIQGHPGGRGDKGQRGERGAPGEKGAKGPDGPAGPQGARGEQGPTGPAGDQGPPGREGAKGERGPTGLSGLPGNPGIGHPGPKGDKGNLGRTGPSGPVGVGELGLPGLPGTPGMQGIQGTPGEGLPGPKGDRGLEGPMGQRGLPGVGVKGDKGNAGGKGLPGAIGLPGSGIQGEKGVQGPVGPPGSRGAPGVGLIGPKGNHGIPGEPGMPGMRGQGAPGIKGEPGLNGTAGFPGIPGEDGAVGQKGETGLPGPRGPEGEPGKGEPGEKGDRGDRGHRGLPGAVGPVGPAGAKGEPGILGLTGLPGPAGRSLAGTKGDPGPIGPSGPVGEAGFGTTGPKGDKGLPGPVGPAGIKGKGSTGPLGLPGLPGPAGETGLEGKGLLGPKGNQGIPGVPGTSGPPGVGLIGPSGLAGQPGMTGPQGLAGDGIQGPKGALGFQGMAGPRGAPGEGRLGSKGNRGPNGERGRKGEGGEMGNPGSAGAVGQAGQKGDPGLTKEEVIEIIREVCARRAWGPENFDLVKDFVNALVDRVPVSREATRVGVVLYSHVATVTVGLQQPFDADAVKAAVRGMPYVGEGTFTGSALQRAARCCRPGGPACGSRRDPHYAEFVAEMNAVATDPDHEHVYMIDDFRTLPTLEGKLLSQICEYVHDTILNAIAGSFRSSGLGRGLPLLPGRGDTPTFTRTAPSGEDSPNTLTERSSPSRGVLGPPVPSAVSVLDPQTATNWQYVPDATHAPPTRVKPGEGCQQDLDPGPCRNYAVKWYYDSLANSCAQFWFGGCKGNRNRFETESNCIEACVRK</sequence>
<dbReference type="InterPro" id="IPR008160">
    <property type="entry name" value="Collagen"/>
</dbReference>
<dbReference type="InterPro" id="IPR002035">
    <property type="entry name" value="VWF_A"/>
</dbReference>
<dbReference type="PROSITE" id="PS00280">
    <property type="entry name" value="BPTI_KUNITZ_1"/>
    <property type="match status" value="1"/>
</dbReference>
<evidence type="ECO:0000313" key="9">
    <source>
        <dbReference type="Proteomes" id="UP001044222"/>
    </source>
</evidence>
<dbReference type="GO" id="GO:0005581">
    <property type="term" value="C:collagen trimer"/>
    <property type="evidence" value="ECO:0007669"/>
    <property type="project" value="UniProtKB-KW"/>
</dbReference>
<keyword evidence="2" id="KW-0272">Extracellular matrix</keyword>
<dbReference type="PROSITE" id="PS50279">
    <property type="entry name" value="BPTI_KUNITZ_2"/>
    <property type="match status" value="1"/>
</dbReference>
<keyword evidence="4" id="KW-1015">Disulfide bond</keyword>